<evidence type="ECO:0000256" key="6">
    <source>
        <dbReference type="ARBA" id="ARBA00022723"/>
    </source>
</evidence>
<dbReference type="InterPro" id="IPR051051">
    <property type="entry name" value="E3_ubiq-ligase_TRIM/RNF"/>
</dbReference>
<comment type="subcellular location">
    <subcellularLocation>
        <location evidence="1">Cytoplasm</location>
    </subcellularLocation>
</comment>
<feature type="compositionally biased region" description="Low complexity" evidence="12">
    <location>
        <begin position="316"/>
        <end position="333"/>
    </location>
</feature>
<dbReference type="EMBL" id="OX395127">
    <property type="protein sequence ID" value="CAI5765568.1"/>
    <property type="molecule type" value="Genomic_DNA"/>
</dbReference>
<evidence type="ECO:0000256" key="12">
    <source>
        <dbReference type="SAM" id="MobiDB-lite"/>
    </source>
</evidence>
<evidence type="ECO:0000313" key="15">
    <source>
        <dbReference type="EMBL" id="CAI5765568.1"/>
    </source>
</evidence>
<dbReference type="Gene3D" id="3.30.40.10">
    <property type="entry name" value="Zinc/RING finger domain, C3HC4 (zinc finger)"/>
    <property type="match status" value="1"/>
</dbReference>
<keyword evidence="9" id="KW-0391">Immunity</keyword>
<dbReference type="PANTHER" id="PTHR25465">
    <property type="entry name" value="B-BOX DOMAIN CONTAINING"/>
    <property type="match status" value="1"/>
</dbReference>
<dbReference type="Pfam" id="PF00097">
    <property type="entry name" value="zf-C3HC4"/>
    <property type="match status" value="1"/>
</dbReference>
<dbReference type="Gene3D" id="2.60.120.920">
    <property type="match status" value="1"/>
</dbReference>
<feature type="region of interest" description="Disordered" evidence="12">
    <location>
        <begin position="299"/>
        <end position="333"/>
    </location>
</feature>
<keyword evidence="6" id="KW-0479">Metal-binding</keyword>
<feature type="compositionally biased region" description="Polar residues" evidence="12">
    <location>
        <begin position="299"/>
        <end position="315"/>
    </location>
</feature>
<dbReference type="Proteomes" id="UP001178461">
    <property type="component" value="Chromosome 2"/>
</dbReference>
<dbReference type="InterPro" id="IPR013083">
    <property type="entry name" value="Znf_RING/FYVE/PHD"/>
</dbReference>
<dbReference type="InterPro" id="IPR013320">
    <property type="entry name" value="ConA-like_dom_sf"/>
</dbReference>
<keyword evidence="5" id="KW-0528">Neurotoxin</keyword>
<evidence type="ECO:0000256" key="11">
    <source>
        <dbReference type="PROSITE-ProRule" id="PRU00175"/>
    </source>
</evidence>
<evidence type="ECO:0000259" key="14">
    <source>
        <dbReference type="PROSITE" id="PS50188"/>
    </source>
</evidence>
<dbReference type="Pfam" id="PF00622">
    <property type="entry name" value="SPRY"/>
    <property type="match status" value="1"/>
</dbReference>
<dbReference type="InterPro" id="IPR006574">
    <property type="entry name" value="PRY"/>
</dbReference>
<dbReference type="PROSITE" id="PS00518">
    <property type="entry name" value="ZF_RING_1"/>
    <property type="match status" value="1"/>
</dbReference>
<evidence type="ECO:0000256" key="2">
    <source>
        <dbReference type="ARBA" id="ARBA00009651"/>
    </source>
</evidence>
<keyword evidence="3" id="KW-0963">Cytoplasm</keyword>
<evidence type="ECO:0000256" key="4">
    <source>
        <dbReference type="ARBA" id="ARBA00022588"/>
    </source>
</evidence>
<name>A0AA35JVL5_9SAUR</name>
<feature type="domain" description="RING-type" evidence="13">
    <location>
        <begin position="20"/>
        <end position="62"/>
    </location>
</feature>
<protein>
    <submittedName>
        <fullName evidence="15">E3 ubiquitin-protein ligase RNF135</fullName>
    </submittedName>
</protein>
<evidence type="ECO:0000256" key="7">
    <source>
        <dbReference type="ARBA" id="ARBA00022771"/>
    </source>
</evidence>
<keyword evidence="8" id="KW-0862">Zinc</keyword>
<keyword evidence="7 11" id="KW-0863">Zinc-finger</keyword>
<dbReference type="Pfam" id="PF13765">
    <property type="entry name" value="PRY"/>
    <property type="match status" value="1"/>
</dbReference>
<comment type="similarity">
    <text evidence="2">Belongs to the ohanin/vespryn family.</text>
</comment>
<dbReference type="GO" id="GO:0005737">
    <property type="term" value="C:cytoplasm"/>
    <property type="evidence" value="ECO:0007669"/>
    <property type="project" value="UniProtKB-SubCell"/>
</dbReference>
<evidence type="ECO:0000313" key="16">
    <source>
        <dbReference type="Proteomes" id="UP001178461"/>
    </source>
</evidence>
<reference evidence="15" key="1">
    <citation type="submission" date="2022-12" db="EMBL/GenBank/DDBJ databases">
        <authorList>
            <person name="Alioto T."/>
            <person name="Alioto T."/>
            <person name="Gomez Garrido J."/>
        </authorList>
    </citation>
    <scope>NUCLEOTIDE SEQUENCE</scope>
</reference>
<evidence type="ECO:0000256" key="1">
    <source>
        <dbReference type="ARBA" id="ARBA00004496"/>
    </source>
</evidence>
<dbReference type="InterPro" id="IPR003879">
    <property type="entry name" value="Butyrophylin_SPRY"/>
</dbReference>
<dbReference type="GO" id="GO:0045087">
    <property type="term" value="P:innate immune response"/>
    <property type="evidence" value="ECO:0007669"/>
    <property type="project" value="UniProtKB-KW"/>
</dbReference>
<evidence type="ECO:0000256" key="8">
    <source>
        <dbReference type="ARBA" id="ARBA00022833"/>
    </source>
</evidence>
<evidence type="ECO:0000256" key="10">
    <source>
        <dbReference type="ARBA" id="ARBA00034460"/>
    </source>
</evidence>
<gene>
    <name evidence="15" type="ORF">PODLI_1B008496</name>
</gene>
<dbReference type="PROSITE" id="PS50188">
    <property type="entry name" value="B302_SPRY"/>
    <property type="match status" value="1"/>
</dbReference>
<evidence type="ECO:0000256" key="5">
    <source>
        <dbReference type="ARBA" id="ARBA00022699"/>
    </source>
</evidence>
<dbReference type="SMART" id="SM00184">
    <property type="entry name" value="RING"/>
    <property type="match status" value="1"/>
</dbReference>
<sequence>MATAAEAVDLAKNLQDELTCCLCLDFFNKPVLIIKCSHSFCKECISEHCKKMGPKAFCPRCRGELRQNNLVDHRSLANIVETYQQMKKNHQELLGPSWREHQGASGSQDLKLSAGVFPYQLKEVVKISEVCKQIEAAFEAIDKCTKDSAEMKDSVSRIKSSIREGFSFMKKYINDQEEKVLNVIDEECAAAQQSIDLMNEQLTARIDRLLELQSNSEEVIKNTSSEQEVSIGEPIRVTEVVLGVQKISGIIYAVEEFRRQLDRAVLEKCPRQQPREFSPGTSNMTCASNDIQTNVAEDEIASTSNSSLHQDSLQGTSCSSSATSSARDSPTPAISSQFSQWASYVTFDPKTISNMLQLTADKRKVSVSPWESDYEYCPKRFRISQVLGSQSFSEGCHYWEVSTRNSTGWAVGVASEDIGKSDKLGRSEISWCIEWSRKWLSAWHRNQETPISKEKPLQVGVLLDIPSNCLSFYSLTDKVTLLHQFEIHVVNPVYPAFWIYGTDIGGFLTINDIKRN</sequence>
<dbReference type="InterPro" id="IPR003877">
    <property type="entry name" value="SPRY_dom"/>
</dbReference>
<keyword evidence="16" id="KW-1185">Reference proteome</keyword>
<dbReference type="InterPro" id="IPR001870">
    <property type="entry name" value="B30.2/SPRY"/>
</dbReference>
<dbReference type="GO" id="GO:0008270">
    <property type="term" value="F:zinc ion binding"/>
    <property type="evidence" value="ECO:0007669"/>
    <property type="project" value="UniProtKB-KW"/>
</dbReference>
<dbReference type="PRINTS" id="PR01407">
    <property type="entry name" value="BUTYPHLNCDUF"/>
</dbReference>
<accession>A0AA35JVL5</accession>
<dbReference type="InterPro" id="IPR018957">
    <property type="entry name" value="Znf_C3HC4_RING-type"/>
</dbReference>
<evidence type="ECO:0000256" key="3">
    <source>
        <dbReference type="ARBA" id="ARBA00022490"/>
    </source>
</evidence>
<evidence type="ECO:0000256" key="9">
    <source>
        <dbReference type="ARBA" id="ARBA00022859"/>
    </source>
</evidence>
<keyword evidence="5" id="KW-0800">Toxin</keyword>
<organism evidence="15 16">
    <name type="scientific">Podarcis lilfordi</name>
    <name type="common">Lilford's wall lizard</name>
    <dbReference type="NCBI Taxonomy" id="74358"/>
    <lineage>
        <taxon>Eukaryota</taxon>
        <taxon>Metazoa</taxon>
        <taxon>Chordata</taxon>
        <taxon>Craniata</taxon>
        <taxon>Vertebrata</taxon>
        <taxon>Euteleostomi</taxon>
        <taxon>Lepidosauria</taxon>
        <taxon>Squamata</taxon>
        <taxon>Bifurcata</taxon>
        <taxon>Unidentata</taxon>
        <taxon>Episquamata</taxon>
        <taxon>Laterata</taxon>
        <taxon>Lacertibaenia</taxon>
        <taxon>Lacertidae</taxon>
        <taxon>Podarcis</taxon>
    </lineage>
</organism>
<comment type="function">
    <text evidence="10">Neurotoxin that produces dose-dependent hypolocomotion and hyperalgesia in mice. May directly act on the central nervous system, as it is 6500-fold more potent when administered intracerebroventricularly than intraperitoneal.</text>
</comment>
<dbReference type="SUPFAM" id="SSF57850">
    <property type="entry name" value="RING/U-box"/>
    <property type="match status" value="1"/>
</dbReference>
<dbReference type="SMART" id="SM00589">
    <property type="entry name" value="PRY"/>
    <property type="match status" value="1"/>
</dbReference>
<dbReference type="SUPFAM" id="SSF49899">
    <property type="entry name" value="Concanavalin A-like lectins/glucanases"/>
    <property type="match status" value="1"/>
</dbReference>
<keyword evidence="4" id="KW-0399">Innate immunity</keyword>
<feature type="domain" description="B30.2/SPRY" evidence="14">
    <location>
        <begin position="325"/>
        <end position="515"/>
    </location>
</feature>
<dbReference type="PANTHER" id="PTHR25465:SF41">
    <property type="entry name" value="E3 UBIQUITIN-PROTEIN LIGASE RNF135"/>
    <property type="match status" value="1"/>
</dbReference>
<evidence type="ECO:0000259" key="13">
    <source>
        <dbReference type="PROSITE" id="PS50089"/>
    </source>
</evidence>
<dbReference type="AlphaFoldDB" id="A0AA35JVL5"/>
<dbReference type="SMART" id="SM00449">
    <property type="entry name" value="SPRY"/>
    <property type="match status" value="1"/>
</dbReference>
<dbReference type="InterPro" id="IPR043136">
    <property type="entry name" value="B30.2/SPRY_sf"/>
</dbReference>
<proteinExistence type="inferred from homology"/>
<dbReference type="InterPro" id="IPR001841">
    <property type="entry name" value="Znf_RING"/>
</dbReference>
<dbReference type="PROSITE" id="PS50089">
    <property type="entry name" value="ZF_RING_2"/>
    <property type="match status" value="1"/>
</dbReference>
<dbReference type="InterPro" id="IPR017907">
    <property type="entry name" value="Znf_RING_CS"/>
</dbReference>